<proteinExistence type="predicted"/>
<evidence type="ECO:0000313" key="3">
    <source>
        <dbReference type="Proteomes" id="UP001497644"/>
    </source>
</evidence>
<sequence length="148" mass="16337">MSKHTVVPQPSSFAFRIIYDTPSAYDALPFSSRKLPAPPDVLLVRLSTRNSPRRVRVRAGNVRATYVLVLAFSHVSRSRRVGDTPGSDTRHTTGTWTSRFYSERRYSPSTANAACAIPLAAAYDSSRGGGDERRVPEEQRPPPRCGCS</sequence>
<protein>
    <submittedName>
        <fullName evidence="2">Uncharacterized protein</fullName>
    </submittedName>
</protein>
<evidence type="ECO:0000313" key="2">
    <source>
        <dbReference type="EMBL" id="CAL1676112.1"/>
    </source>
</evidence>
<evidence type="ECO:0000256" key="1">
    <source>
        <dbReference type="SAM" id="MobiDB-lite"/>
    </source>
</evidence>
<dbReference type="AlphaFoldDB" id="A0AAV2N8I6"/>
<dbReference type="Proteomes" id="UP001497644">
    <property type="component" value="Chromosome 11"/>
</dbReference>
<accession>A0AAV2N8I6</accession>
<organism evidence="2 3">
    <name type="scientific">Lasius platythorax</name>
    <dbReference type="NCBI Taxonomy" id="488582"/>
    <lineage>
        <taxon>Eukaryota</taxon>
        <taxon>Metazoa</taxon>
        <taxon>Ecdysozoa</taxon>
        <taxon>Arthropoda</taxon>
        <taxon>Hexapoda</taxon>
        <taxon>Insecta</taxon>
        <taxon>Pterygota</taxon>
        <taxon>Neoptera</taxon>
        <taxon>Endopterygota</taxon>
        <taxon>Hymenoptera</taxon>
        <taxon>Apocrita</taxon>
        <taxon>Aculeata</taxon>
        <taxon>Formicoidea</taxon>
        <taxon>Formicidae</taxon>
        <taxon>Formicinae</taxon>
        <taxon>Lasius</taxon>
        <taxon>Lasius</taxon>
    </lineage>
</organism>
<feature type="region of interest" description="Disordered" evidence="1">
    <location>
        <begin position="123"/>
        <end position="148"/>
    </location>
</feature>
<gene>
    <name evidence="2" type="ORF">LPLAT_LOCUS2353</name>
</gene>
<dbReference type="EMBL" id="OZ034834">
    <property type="protein sequence ID" value="CAL1676112.1"/>
    <property type="molecule type" value="Genomic_DNA"/>
</dbReference>
<reference evidence="2" key="1">
    <citation type="submission" date="2024-04" db="EMBL/GenBank/DDBJ databases">
        <authorList>
            <consortium name="Molecular Ecology Group"/>
        </authorList>
    </citation>
    <scope>NUCLEOTIDE SEQUENCE</scope>
</reference>
<name>A0AAV2N8I6_9HYME</name>
<feature type="compositionally biased region" description="Basic and acidic residues" evidence="1">
    <location>
        <begin position="129"/>
        <end position="141"/>
    </location>
</feature>
<keyword evidence="3" id="KW-1185">Reference proteome</keyword>